<keyword evidence="11" id="KW-1185">Reference proteome</keyword>
<dbReference type="Gene3D" id="3.30.2070.10">
    <property type="entry name" value="Formate dehydrogenase/DMSO reductase"/>
    <property type="match status" value="1"/>
</dbReference>
<dbReference type="InterPro" id="IPR006963">
    <property type="entry name" value="Mopterin_OxRdtase_4Fe-4S_dom"/>
</dbReference>
<name>C0QCY9_DESAH</name>
<feature type="domain" description="4Fe-4S Mo/W bis-MGD-type" evidence="9">
    <location>
        <begin position="245"/>
        <end position="301"/>
    </location>
</feature>
<dbReference type="InterPro" id="IPR006656">
    <property type="entry name" value="Mopterin_OxRdtase"/>
</dbReference>
<accession>C0QCY9</accession>
<evidence type="ECO:0000256" key="3">
    <source>
        <dbReference type="ARBA" id="ARBA00022505"/>
    </source>
</evidence>
<keyword evidence="10" id="KW-0456">Lyase</keyword>
<evidence type="ECO:0000256" key="8">
    <source>
        <dbReference type="ARBA" id="ARBA00023014"/>
    </source>
</evidence>
<keyword evidence="7" id="KW-0408">Iron</keyword>
<protein>
    <submittedName>
        <fullName evidence="10">Multi-domain fusion protein (Anaerobic dehydrogenase/molybdopterin oxidoreductase/anaerobic formate hydrogen lyase 4Fe-4S complex)</fullName>
        <ecNumber evidence="10">1.-.-.-</ecNumber>
    </submittedName>
</protein>
<dbReference type="PANTHER" id="PTHR43742:SF9">
    <property type="entry name" value="TETRATHIONATE REDUCTASE SUBUNIT A"/>
    <property type="match status" value="1"/>
</dbReference>
<dbReference type="EC" id="1.-.-.-" evidence="10"/>
<dbReference type="SUPFAM" id="SSF50692">
    <property type="entry name" value="ADC-like"/>
    <property type="match status" value="1"/>
</dbReference>
<evidence type="ECO:0000259" key="9">
    <source>
        <dbReference type="PROSITE" id="PS51669"/>
    </source>
</evidence>
<dbReference type="EMBL" id="CP001087">
    <property type="protein sequence ID" value="ACN17221.1"/>
    <property type="molecule type" value="Genomic_DNA"/>
</dbReference>
<keyword evidence="4" id="KW-0479">Metal-binding</keyword>
<sequence>MNNQLHKDQASVFAFFATILRDEPTFACVSALKSSPLREHSTKNIGKKERSAMEASAGRFNAYLQSMPTKDLHQQLRYEYADLFLNAGPNPVFPYASVHVSRTPVVQQKPLFDLRRTLRSLDLHTDPAFKDLDDHISVELEVCAFLLGQDNTERYARFFTQTLMEWALTFCDQLHDAAMSPFYKEIALMCRAFLESCSKTLETSDIDTFGNANTPWHQFFETFRLILFEPAPSLLVPGAVPEGLEQEIPTHCYTCGALCGMTAKVKDGILVKVAGLKGDPKGQGRLCPKGAASPKHVNSAYRLKTPLIRENGRFRKAGWDEALDLIASRMADIPQGKLAYFRGNDFTNFVHEAFFEHLGCPKGTHRTMCDNANRMANEHNLNDKRPWINYEEADYVIMFGNNDLITSYGQRKSAALKKAMDRGTRVVVFDPRKSETAAKATDWISLTPGTDGAAAMALAHVIITEELYDKEFVQEWTTGFEPFKARILGEEDGIARTPAWAEKICGVPATTLERIAREFAQAKAKGVISWAGLAQSPNSHWATAAIQALNGLCGTFDAPGGPSLPWKRKLGSAWRDGQQKPEKKPAPKMDTYLLWSGWSPAKFEDQVADGRIKGLITYWADPVLTWGNTASIIRGIDQLDLCVTIDAFMCNTALHSDVVLPDSTWLEQSQVKPDWLYDAFLSYFAQVVPPMYNSRPMYRIVQGLAERMGVKDAVPWNTMDEAFENQMRDLPWHFQELKEKGYIVTDPARYYKYREWGSINPPAGYGSSGTSPTGKYNFLNVVSQEKGVDPLPDYKEIEEKFKPDNEFPFIFGNYRIFQHEHCSTFNNYQLMKLRRTNTLIINDQDAAALGITPGDTVLLESPWGSTTIKAEPTPDIRPGVLGAAGGYGHERGLEGDPKFPDFGGVNVPGALMPPNVTEPTGGTPLLKYIKTRVKKAG</sequence>
<dbReference type="PROSITE" id="PS51669">
    <property type="entry name" value="4FE4S_MOW_BIS_MGD"/>
    <property type="match status" value="1"/>
</dbReference>
<organism evidence="10 11">
    <name type="scientific">Desulforapulum autotrophicum (strain ATCC 43914 / DSM 3382 / VKM B-1955 / HRM2)</name>
    <name type="common">Desulfobacterium autotrophicum</name>
    <dbReference type="NCBI Taxonomy" id="177437"/>
    <lineage>
        <taxon>Bacteria</taxon>
        <taxon>Pseudomonadati</taxon>
        <taxon>Thermodesulfobacteriota</taxon>
        <taxon>Desulfobacteria</taxon>
        <taxon>Desulfobacterales</taxon>
        <taxon>Desulfobacteraceae</taxon>
        <taxon>Desulforapulum</taxon>
    </lineage>
</organism>
<evidence type="ECO:0000256" key="2">
    <source>
        <dbReference type="ARBA" id="ARBA00022485"/>
    </source>
</evidence>
<evidence type="ECO:0000313" key="11">
    <source>
        <dbReference type="Proteomes" id="UP000000442"/>
    </source>
</evidence>
<dbReference type="InterPro" id="IPR009010">
    <property type="entry name" value="Asp_de-COase-like_dom_sf"/>
</dbReference>
<dbReference type="eggNOG" id="COG0243">
    <property type="taxonomic scope" value="Bacteria"/>
</dbReference>
<dbReference type="Proteomes" id="UP000000442">
    <property type="component" value="Chromosome"/>
</dbReference>
<evidence type="ECO:0000256" key="4">
    <source>
        <dbReference type="ARBA" id="ARBA00022723"/>
    </source>
</evidence>
<evidence type="ECO:0000256" key="1">
    <source>
        <dbReference type="ARBA" id="ARBA00010312"/>
    </source>
</evidence>
<dbReference type="Gene3D" id="1.10.3480.10">
    <property type="entry name" value="TorD-like"/>
    <property type="match status" value="1"/>
</dbReference>
<dbReference type="Gene3D" id="2.40.40.20">
    <property type="match status" value="1"/>
</dbReference>
<dbReference type="HOGENOM" id="CLU_000422_13_3_7"/>
<keyword evidence="3" id="KW-0500">Molybdenum</keyword>
<dbReference type="eggNOG" id="COG3381">
    <property type="taxonomic scope" value="Bacteria"/>
</dbReference>
<dbReference type="SUPFAM" id="SSF89155">
    <property type="entry name" value="TorD-like"/>
    <property type="match status" value="1"/>
</dbReference>
<dbReference type="InterPro" id="IPR050612">
    <property type="entry name" value="Prok_Mopterin_Oxidored"/>
</dbReference>
<keyword evidence="2" id="KW-0004">4Fe-4S</keyword>
<keyword evidence="8" id="KW-0411">Iron-sulfur</keyword>
<dbReference type="Pfam" id="PF04879">
    <property type="entry name" value="Molybdop_Fe4S4"/>
    <property type="match status" value="1"/>
</dbReference>
<dbReference type="Pfam" id="PF01568">
    <property type="entry name" value="Molydop_binding"/>
    <property type="match status" value="1"/>
</dbReference>
<evidence type="ECO:0000313" key="10">
    <source>
        <dbReference type="EMBL" id="ACN17221.1"/>
    </source>
</evidence>
<dbReference type="PANTHER" id="PTHR43742">
    <property type="entry name" value="TRIMETHYLAMINE-N-OXIDE REDUCTASE"/>
    <property type="match status" value="1"/>
</dbReference>
<dbReference type="GO" id="GO:0051539">
    <property type="term" value="F:4 iron, 4 sulfur cluster binding"/>
    <property type="evidence" value="ECO:0007669"/>
    <property type="project" value="UniProtKB-KW"/>
</dbReference>
<dbReference type="Gene3D" id="3.40.50.740">
    <property type="match status" value="1"/>
</dbReference>
<keyword evidence="5" id="KW-0732">Signal</keyword>
<dbReference type="SUPFAM" id="SSF53706">
    <property type="entry name" value="Formate dehydrogenase/DMSO reductase, domains 1-3"/>
    <property type="match status" value="1"/>
</dbReference>
<reference evidence="10 11" key="1">
    <citation type="journal article" date="2009" name="Environ. Microbiol.">
        <title>Genome sequence of Desulfobacterium autotrophicum HRM2, a marine sulfate reducer oxidizing organic carbon completely to carbon dioxide.</title>
        <authorList>
            <person name="Strittmatter A.W."/>
            <person name="Liesegang H."/>
            <person name="Rabus R."/>
            <person name="Decker I."/>
            <person name="Amann J."/>
            <person name="Andres S."/>
            <person name="Henne A."/>
            <person name="Fricke W.F."/>
            <person name="Martinez-Arias R."/>
            <person name="Bartels D."/>
            <person name="Goesmann A."/>
            <person name="Krause L."/>
            <person name="Puehler A."/>
            <person name="Klenk H.P."/>
            <person name="Richter M."/>
            <person name="Schuler M."/>
            <person name="Gloeckner F.O."/>
            <person name="Meyerdierks A."/>
            <person name="Gottschalk G."/>
            <person name="Amann R."/>
        </authorList>
    </citation>
    <scope>NUCLEOTIDE SEQUENCE [LARGE SCALE GENOMIC DNA]</scope>
    <source>
        <strain evidence="11">ATCC 43914 / DSM 3382 / HRM2</strain>
    </source>
</reference>
<dbReference type="RefSeq" id="WP_015905954.1">
    <property type="nucleotide sequence ID" value="NC_012108.1"/>
</dbReference>
<dbReference type="GO" id="GO:0016491">
    <property type="term" value="F:oxidoreductase activity"/>
    <property type="evidence" value="ECO:0007669"/>
    <property type="project" value="UniProtKB-KW"/>
</dbReference>
<comment type="similarity">
    <text evidence="1">Belongs to the prokaryotic molybdopterin-containing oxidoreductase family.</text>
</comment>
<dbReference type="GO" id="GO:0046872">
    <property type="term" value="F:metal ion binding"/>
    <property type="evidence" value="ECO:0007669"/>
    <property type="project" value="UniProtKB-KW"/>
</dbReference>
<dbReference type="GO" id="GO:0016829">
    <property type="term" value="F:lyase activity"/>
    <property type="evidence" value="ECO:0007669"/>
    <property type="project" value="UniProtKB-KW"/>
</dbReference>
<dbReference type="SMART" id="SM00926">
    <property type="entry name" value="Molybdop_Fe4S4"/>
    <property type="match status" value="1"/>
</dbReference>
<dbReference type="STRING" id="177437.HRM2_41650"/>
<dbReference type="Gene3D" id="3.40.228.10">
    <property type="entry name" value="Dimethylsulfoxide Reductase, domain 2"/>
    <property type="match status" value="1"/>
</dbReference>
<keyword evidence="6 10" id="KW-0560">Oxidoreductase</keyword>
<dbReference type="Gene3D" id="2.20.25.90">
    <property type="entry name" value="ADC-like domains"/>
    <property type="match status" value="1"/>
</dbReference>
<dbReference type="InterPro" id="IPR036411">
    <property type="entry name" value="TorD-like_sf"/>
</dbReference>
<evidence type="ECO:0000256" key="5">
    <source>
        <dbReference type="ARBA" id="ARBA00022729"/>
    </source>
</evidence>
<dbReference type="InterPro" id="IPR006657">
    <property type="entry name" value="MoPterin_dinucl-bd_dom"/>
</dbReference>
<evidence type="ECO:0000256" key="7">
    <source>
        <dbReference type="ARBA" id="ARBA00023004"/>
    </source>
</evidence>
<proteinExistence type="inferred from homology"/>
<evidence type="ECO:0000256" key="6">
    <source>
        <dbReference type="ARBA" id="ARBA00023002"/>
    </source>
</evidence>
<dbReference type="InterPro" id="IPR020945">
    <property type="entry name" value="DMSO/NO3_reduct_chaperone"/>
</dbReference>
<dbReference type="Pfam" id="PF00384">
    <property type="entry name" value="Molybdopterin"/>
    <property type="match status" value="1"/>
</dbReference>
<dbReference type="OrthoDB" id="9803192at2"/>
<dbReference type="KEGG" id="dat:HRM2_41650"/>
<dbReference type="Pfam" id="PF02613">
    <property type="entry name" value="Nitrate_red_del"/>
    <property type="match status" value="1"/>
</dbReference>
<dbReference type="GO" id="GO:0043546">
    <property type="term" value="F:molybdopterin cofactor binding"/>
    <property type="evidence" value="ECO:0007669"/>
    <property type="project" value="InterPro"/>
</dbReference>
<dbReference type="AlphaFoldDB" id="C0QCY9"/>
<gene>
    <name evidence="10" type="ordered locus">HRM2_41650</name>
</gene>